<protein>
    <submittedName>
        <fullName evidence="1">Uncharacterized protein</fullName>
    </submittedName>
</protein>
<name>A0A6G1Q2F9_CHAAH</name>
<evidence type="ECO:0000313" key="2">
    <source>
        <dbReference type="Proteomes" id="UP000503349"/>
    </source>
</evidence>
<gene>
    <name evidence="1" type="ORF">EXN66_Car012126</name>
</gene>
<sequence>MFYNKCFFLFPDILHVFGCYNTKNFILNLSEMLSSAKMPLRTSVTVASFLVKQFITVNK</sequence>
<proteinExistence type="predicted"/>
<reference evidence="1 2" key="1">
    <citation type="submission" date="2019-02" db="EMBL/GenBank/DDBJ databases">
        <title>Opniocepnalus argus genome.</title>
        <authorList>
            <person name="Zhou C."/>
            <person name="Xiao S."/>
        </authorList>
    </citation>
    <scope>NUCLEOTIDE SEQUENCE [LARGE SCALE GENOMIC DNA]</scope>
    <source>
        <strain evidence="1">OARG1902GOOAL</strain>
        <tissue evidence="1">Muscle</tissue>
    </source>
</reference>
<dbReference type="EMBL" id="CM015723">
    <property type="protein sequence ID" value="KAF3696448.1"/>
    <property type="molecule type" value="Genomic_DNA"/>
</dbReference>
<organism evidence="1 2">
    <name type="scientific">Channa argus</name>
    <name type="common">Northern snakehead</name>
    <name type="synonym">Ophicephalus argus</name>
    <dbReference type="NCBI Taxonomy" id="215402"/>
    <lineage>
        <taxon>Eukaryota</taxon>
        <taxon>Metazoa</taxon>
        <taxon>Chordata</taxon>
        <taxon>Craniata</taxon>
        <taxon>Vertebrata</taxon>
        <taxon>Euteleostomi</taxon>
        <taxon>Actinopterygii</taxon>
        <taxon>Neopterygii</taxon>
        <taxon>Teleostei</taxon>
        <taxon>Neoteleostei</taxon>
        <taxon>Acanthomorphata</taxon>
        <taxon>Anabantaria</taxon>
        <taxon>Anabantiformes</taxon>
        <taxon>Channoidei</taxon>
        <taxon>Channidae</taxon>
        <taxon>Channa</taxon>
    </lineage>
</organism>
<keyword evidence="2" id="KW-1185">Reference proteome</keyword>
<reference evidence="2" key="2">
    <citation type="submission" date="2019-02" db="EMBL/GenBank/DDBJ databases">
        <title>Opniocepnalus argus Var Kimnra genome.</title>
        <authorList>
            <person name="Zhou C."/>
            <person name="Xiao S."/>
        </authorList>
    </citation>
    <scope>NUCLEOTIDE SEQUENCE [LARGE SCALE GENOMIC DNA]</scope>
</reference>
<dbReference type="AlphaFoldDB" id="A0A6G1Q2F9"/>
<accession>A0A6G1Q2F9</accession>
<evidence type="ECO:0000313" key="1">
    <source>
        <dbReference type="EMBL" id="KAF3696448.1"/>
    </source>
</evidence>
<dbReference type="Proteomes" id="UP000503349">
    <property type="component" value="Chromosome 12"/>
</dbReference>